<dbReference type="PANTHER" id="PTHR43654">
    <property type="entry name" value="GLUTAMATE 5-KINASE"/>
    <property type="match status" value="1"/>
</dbReference>
<keyword evidence="8" id="KW-0414">Isoprene biosynthesis</keyword>
<dbReference type="NCBIfam" id="NF040647">
    <property type="entry name" value="IPPK_Arch"/>
    <property type="match status" value="1"/>
</dbReference>
<reference evidence="14 15" key="1">
    <citation type="journal article" date="2019" name="Int. J. Syst. Evol. Microbiol.">
        <title>The Global Catalogue of Microorganisms (GCM) 10K type strain sequencing project: providing services to taxonomists for standard genome sequencing and annotation.</title>
        <authorList>
            <consortium name="The Broad Institute Genomics Platform"/>
            <consortium name="The Broad Institute Genome Sequencing Center for Infectious Disease"/>
            <person name="Wu L."/>
            <person name="Ma J."/>
        </authorList>
    </citation>
    <scope>NUCLEOTIDE SEQUENCE [LARGE SCALE GENOMIC DNA]</scope>
    <source>
        <strain evidence="14 15">CGMCC 1.12285</strain>
    </source>
</reference>
<name>A0ABD6B4A9_9EURY</name>
<feature type="site" description="Transition state stabilizer" evidence="12">
    <location>
        <position position="16"/>
    </location>
</feature>
<evidence type="ECO:0000313" key="15">
    <source>
        <dbReference type="Proteomes" id="UP001597111"/>
    </source>
</evidence>
<protein>
    <recommendedName>
        <fullName evidence="3 10">Isopentenyl phosphate kinase</fullName>
        <shortName evidence="10">IPK</shortName>
        <ecNumber evidence="2 10">2.7.4.26</ecNumber>
    </recommendedName>
</protein>
<evidence type="ECO:0000256" key="7">
    <source>
        <dbReference type="ARBA" id="ARBA00022840"/>
    </source>
</evidence>
<feature type="binding site" evidence="11">
    <location>
        <position position="52"/>
    </location>
    <ligand>
        <name>substrate</name>
    </ligand>
</feature>
<comment type="catalytic activity">
    <reaction evidence="9 10">
        <text>isopentenyl phosphate + ATP = isopentenyl diphosphate + ADP</text>
        <dbReference type="Rhea" id="RHEA:33963"/>
        <dbReference type="ChEBI" id="CHEBI:30616"/>
        <dbReference type="ChEBI" id="CHEBI:65078"/>
        <dbReference type="ChEBI" id="CHEBI:128769"/>
        <dbReference type="ChEBI" id="CHEBI:456216"/>
        <dbReference type="EC" id="2.7.4.26"/>
    </reaction>
</comment>
<feature type="binding site" evidence="11">
    <location>
        <position position="213"/>
    </location>
    <ligand>
        <name>ATP</name>
        <dbReference type="ChEBI" id="CHEBI:30616"/>
    </ligand>
</feature>
<dbReference type="PIRSF" id="PIRSF016496">
    <property type="entry name" value="Kin_FomA"/>
    <property type="match status" value="1"/>
</dbReference>
<dbReference type="GO" id="GO:0102043">
    <property type="term" value="F:isopentenyl phosphate kinase activity"/>
    <property type="evidence" value="ECO:0007669"/>
    <property type="project" value="UniProtKB-EC"/>
</dbReference>
<evidence type="ECO:0000256" key="8">
    <source>
        <dbReference type="ARBA" id="ARBA00023229"/>
    </source>
</evidence>
<comment type="similarity">
    <text evidence="1 10">Belongs to the isopentenyl phosphate kinase family.</text>
</comment>
<feature type="binding site" evidence="11">
    <location>
        <position position="57"/>
    </location>
    <ligand>
        <name>substrate</name>
    </ligand>
</feature>
<dbReference type="InterPro" id="IPR001048">
    <property type="entry name" value="Asp/Glu/Uridylate_kinase"/>
</dbReference>
<feature type="binding site" evidence="11">
    <location>
        <position position="217"/>
    </location>
    <ligand>
        <name>ATP</name>
        <dbReference type="ChEBI" id="CHEBI:30616"/>
    </ligand>
</feature>
<dbReference type="AlphaFoldDB" id="A0ABD6B4A9"/>
<dbReference type="SUPFAM" id="SSF53633">
    <property type="entry name" value="Carbamate kinase-like"/>
    <property type="match status" value="1"/>
</dbReference>
<dbReference type="PANTHER" id="PTHR43654:SF1">
    <property type="entry name" value="ISOPENTENYL PHOSPHATE KINASE"/>
    <property type="match status" value="1"/>
</dbReference>
<sequence>MNPTILKLGGSVITEKDRAETLDGAALDAAADAVAEAMEGGDVSELVLVHGGGSFGHHHASEAGVTTTDGSGDAADAIAIHGAMKTLNQFVLSRLHERGVPALPVHPLSAGARDADGDLDLPMNQAATMLNEGFVPVLHGDVIATAGEGVTVLSGDEIVTTAAEHLSADRVGLCSTVPGVLDGNDEVIPEITAFEDAADALGGSDADADVTGGMAAKVRQLLDLGAPASVFGPESIGAFLAGEQPGTTIRGR</sequence>
<dbReference type="InterPro" id="IPR024192">
    <property type="entry name" value="Fosfomycin_R_FomA-type"/>
</dbReference>
<dbReference type="GO" id="GO:0008299">
    <property type="term" value="P:isoprenoid biosynthetic process"/>
    <property type="evidence" value="ECO:0007669"/>
    <property type="project" value="UniProtKB-KW"/>
</dbReference>
<keyword evidence="7 10" id="KW-0067">ATP-binding</keyword>
<comment type="function">
    <text evidence="10">Catalyzes the phosphorylation of isopentenyl phosphate (IP) to isopentenyl diphosphate (IPP). Functions in an alternate mevalonate (MVA) pathway leading to IPP, a key precursor for the biosynthesis of isoprenoid compounds such as archaeal membrane lipids.</text>
</comment>
<proteinExistence type="inferred from homology"/>
<gene>
    <name evidence="14" type="ORF">ACFR9S_05185</name>
</gene>
<organism evidence="14 15">
    <name type="scientific">Halolamina salina</name>
    <dbReference type="NCBI Taxonomy" id="1220023"/>
    <lineage>
        <taxon>Archaea</taxon>
        <taxon>Methanobacteriati</taxon>
        <taxon>Methanobacteriota</taxon>
        <taxon>Stenosarchaea group</taxon>
        <taxon>Halobacteria</taxon>
        <taxon>Halobacteriales</taxon>
        <taxon>Haloferacaceae</taxon>
    </lineage>
</organism>
<keyword evidence="6 10" id="KW-0418">Kinase</keyword>
<evidence type="ECO:0000256" key="9">
    <source>
        <dbReference type="ARBA" id="ARBA00049063"/>
    </source>
</evidence>
<feature type="binding site" evidence="11">
    <location>
        <begin position="7"/>
        <end position="11"/>
    </location>
    <ligand>
        <name>ATP</name>
        <dbReference type="ChEBI" id="CHEBI:30616"/>
    </ligand>
</feature>
<comment type="subunit">
    <text evidence="10">Homodimer.</text>
</comment>
<evidence type="ECO:0000313" key="14">
    <source>
        <dbReference type="EMBL" id="MFD1525700.1"/>
    </source>
</evidence>
<accession>A0ABD6B4A9</accession>
<evidence type="ECO:0000256" key="6">
    <source>
        <dbReference type="ARBA" id="ARBA00022777"/>
    </source>
</evidence>
<evidence type="ECO:0000256" key="1">
    <source>
        <dbReference type="ARBA" id="ARBA00010540"/>
    </source>
</evidence>
<keyword evidence="5 10" id="KW-0547">Nucleotide-binding</keyword>
<feature type="binding site" evidence="11">
    <location>
        <position position="155"/>
    </location>
    <ligand>
        <name>substrate</name>
    </ligand>
</feature>
<feature type="domain" description="Aspartate/glutamate/uridylate kinase" evidence="13">
    <location>
        <begin position="4"/>
        <end position="223"/>
    </location>
</feature>
<dbReference type="InterPro" id="IPR036393">
    <property type="entry name" value="AceGlu_kinase-like_sf"/>
</dbReference>
<comment type="caution">
    <text evidence="14">The sequence shown here is derived from an EMBL/GenBank/DDBJ whole genome shotgun (WGS) entry which is preliminary data.</text>
</comment>
<dbReference type="EC" id="2.7.4.26" evidence="2 10"/>
<evidence type="ECO:0000256" key="5">
    <source>
        <dbReference type="ARBA" id="ARBA00022741"/>
    </source>
</evidence>
<dbReference type="RefSeq" id="WP_379818210.1">
    <property type="nucleotide sequence ID" value="NZ_JBHUDH010000041.1"/>
</dbReference>
<evidence type="ECO:0000256" key="3">
    <source>
        <dbReference type="ARBA" id="ARBA00017267"/>
    </source>
</evidence>
<dbReference type="Proteomes" id="UP001597111">
    <property type="component" value="Unassembled WGS sequence"/>
</dbReference>
<dbReference type="GO" id="GO:0016301">
    <property type="term" value="F:kinase activity"/>
    <property type="evidence" value="ECO:0007669"/>
    <property type="project" value="UniProtKB-KW"/>
</dbReference>
<evidence type="ECO:0000256" key="11">
    <source>
        <dbReference type="PIRSR" id="PIRSR016496-1"/>
    </source>
</evidence>
<feature type="binding site" evidence="11">
    <location>
        <position position="53"/>
    </location>
    <ligand>
        <name>ATP</name>
        <dbReference type="ChEBI" id="CHEBI:30616"/>
    </ligand>
</feature>
<keyword evidence="15" id="KW-1185">Reference proteome</keyword>
<dbReference type="Pfam" id="PF00696">
    <property type="entry name" value="AA_kinase"/>
    <property type="match status" value="1"/>
</dbReference>
<evidence type="ECO:0000259" key="13">
    <source>
        <dbReference type="Pfam" id="PF00696"/>
    </source>
</evidence>
<keyword evidence="4 10" id="KW-0808">Transferase</keyword>
<evidence type="ECO:0000256" key="2">
    <source>
        <dbReference type="ARBA" id="ARBA00012908"/>
    </source>
</evidence>
<evidence type="ECO:0000256" key="10">
    <source>
        <dbReference type="PIRNR" id="PIRNR016496"/>
    </source>
</evidence>
<evidence type="ECO:0000256" key="4">
    <source>
        <dbReference type="ARBA" id="ARBA00022679"/>
    </source>
</evidence>
<evidence type="ECO:0000256" key="12">
    <source>
        <dbReference type="PIRSR" id="PIRSR016496-2"/>
    </source>
</evidence>
<dbReference type="Gene3D" id="3.40.1160.10">
    <property type="entry name" value="Acetylglutamate kinase-like"/>
    <property type="match status" value="1"/>
</dbReference>
<dbReference type="EMBL" id="JBHUDH010000041">
    <property type="protein sequence ID" value="MFD1525700.1"/>
    <property type="molecule type" value="Genomic_DNA"/>
</dbReference>
<dbReference type="GO" id="GO:0005524">
    <property type="term" value="F:ATP binding"/>
    <property type="evidence" value="ECO:0007669"/>
    <property type="project" value="UniProtKB-KW"/>
</dbReference>